<dbReference type="EMBL" id="CADCTC010000105">
    <property type="protein sequence ID" value="CAA9243783.1"/>
    <property type="molecule type" value="Genomic_DNA"/>
</dbReference>
<proteinExistence type="predicted"/>
<gene>
    <name evidence="1" type="ORF">AVDCRST_MAG77-1818</name>
</gene>
<reference evidence="1" key="1">
    <citation type="submission" date="2020-02" db="EMBL/GenBank/DDBJ databases">
        <authorList>
            <person name="Meier V. D."/>
        </authorList>
    </citation>
    <scope>NUCLEOTIDE SEQUENCE</scope>
    <source>
        <strain evidence="1">AVDCRST_MAG77</strain>
    </source>
</reference>
<dbReference type="AlphaFoldDB" id="A0A6J4I985"/>
<name>A0A6J4I985_9CHLR</name>
<sequence>WTSSIWWIGWKLCSTPASASPSPT</sequence>
<evidence type="ECO:0000313" key="1">
    <source>
        <dbReference type="EMBL" id="CAA9243783.1"/>
    </source>
</evidence>
<feature type="non-terminal residue" evidence="1">
    <location>
        <position position="24"/>
    </location>
</feature>
<feature type="non-terminal residue" evidence="1">
    <location>
        <position position="1"/>
    </location>
</feature>
<protein>
    <submittedName>
        <fullName evidence="1">Uncharacterized protein</fullName>
    </submittedName>
</protein>
<organism evidence="1">
    <name type="scientific">uncultured Chloroflexota bacterium</name>
    <dbReference type="NCBI Taxonomy" id="166587"/>
    <lineage>
        <taxon>Bacteria</taxon>
        <taxon>Bacillati</taxon>
        <taxon>Chloroflexota</taxon>
        <taxon>environmental samples</taxon>
    </lineage>
</organism>
<accession>A0A6J4I985</accession>